<evidence type="ECO:0000313" key="2">
    <source>
        <dbReference type="EMBL" id="QIS19533.1"/>
    </source>
</evidence>
<reference evidence="2 3" key="1">
    <citation type="journal article" date="2019" name="ACS Chem. Biol.">
        <title>Identification and Mobilization of a Cryptic Antibiotic Biosynthesis Gene Locus from a Human-Pathogenic Nocardia Isolate.</title>
        <authorList>
            <person name="Herisse M."/>
            <person name="Ishida K."/>
            <person name="Porter J.L."/>
            <person name="Howden B."/>
            <person name="Hertweck C."/>
            <person name="Stinear T.P."/>
            <person name="Pidot S.J."/>
        </authorList>
    </citation>
    <scope>NUCLEOTIDE SEQUENCE [LARGE SCALE GENOMIC DNA]</scope>
    <source>
        <strain evidence="2 3">AUSMDU00012715</strain>
    </source>
</reference>
<dbReference type="Proteomes" id="UP000500953">
    <property type="component" value="Chromosome"/>
</dbReference>
<dbReference type="PANTHER" id="PTHR35585:SF1">
    <property type="entry name" value="HHE DOMAIN PROTEIN (AFU_ORTHOLOGUE AFUA_4G00730)"/>
    <property type="match status" value="1"/>
</dbReference>
<dbReference type="InterPro" id="IPR012312">
    <property type="entry name" value="Hemerythrin-like"/>
</dbReference>
<gene>
    <name evidence="2" type="ORF">F6W96_15830</name>
</gene>
<evidence type="ECO:0000259" key="1">
    <source>
        <dbReference type="Pfam" id="PF01814"/>
    </source>
</evidence>
<accession>A0A6G9Z3E9</accession>
<dbReference type="RefSeq" id="WP_167486820.1">
    <property type="nucleotide sequence ID" value="NZ_CP046173.1"/>
</dbReference>
<dbReference type="Gene3D" id="1.20.120.520">
    <property type="entry name" value="nmb1532 protein domain like"/>
    <property type="match status" value="1"/>
</dbReference>
<organism evidence="2 3">
    <name type="scientific">Nocardia terpenica</name>
    <dbReference type="NCBI Taxonomy" id="455432"/>
    <lineage>
        <taxon>Bacteria</taxon>
        <taxon>Bacillati</taxon>
        <taxon>Actinomycetota</taxon>
        <taxon>Actinomycetes</taxon>
        <taxon>Mycobacteriales</taxon>
        <taxon>Nocardiaceae</taxon>
        <taxon>Nocardia</taxon>
    </lineage>
</organism>
<sequence length="189" mass="21038">MADRNETDVIDLLLAQHGQIKNALESVRTASGADKQRNFDDLVRLLAVHESAEEEVVHPAARRHSVAGEIIEGRLHEEEEAKQVLARLAEMGVDHSEFDTSFRAFAEKVVEHAEMEEKEEFGQLLVHASVDERVRLANVVRFAEALAPTRPHPGVGESATANLLVGPPLAVFDRIRDLIRDRRRQSGDA</sequence>
<proteinExistence type="predicted"/>
<dbReference type="Pfam" id="PF01814">
    <property type="entry name" value="Hemerythrin"/>
    <property type="match status" value="1"/>
</dbReference>
<dbReference type="EMBL" id="CP046173">
    <property type="protein sequence ID" value="QIS19533.1"/>
    <property type="molecule type" value="Genomic_DNA"/>
</dbReference>
<evidence type="ECO:0000313" key="3">
    <source>
        <dbReference type="Proteomes" id="UP000500953"/>
    </source>
</evidence>
<name>A0A6G9Z3E9_9NOCA</name>
<feature type="domain" description="Hemerythrin-like" evidence="1">
    <location>
        <begin position="9"/>
        <end position="123"/>
    </location>
</feature>
<protein>
    <submittedName>
        <fullName evidence="2">Hemerythrin domain-containing protein</fullName>
    </submittedName>
</protein>
<dbReference type="PANTHER" id="PTHR35585">
    <property type="entry name" value="HHE DOMAIN PROTEIN (AFU_ORTHOLOGUE AFUA_4G00730)"/>
    <property type="match status" value="1"/>
</dbReference>
<dbReference type="AlphaFoldDB" id="A0A6G9Z3E9"/>